<proteinExistence type="predicted"/>
<dbReference type="Pfam" id="PF00881">
    <property type="entry name" value="Nitroreductase"/>
    <property type="match status" value="1"/>
</dbReference>
<dbReference type="InterPro" id="IPR000415">
    <property type="entry name" value="Nitroreductase-like"/>
</dbReference>
<gene>
    <name evidence="2" type="ORF">METZ01_LOCUS84295</name>
</gene>
<dbReference type="CDD" id="cd02062">
    <property type="entry name" value="Nitro_FMN_reductase"/>
    <property type="match status" value="1"/>
</dbReference>
<protein>
    <recommendedName>
        <fullName evidence="1">Nitroreductase domain-containing protein</fullName>
    </recommendedName>
</protein>
<feature type="domain" description="Nitroreductase" evidence="1">
    <location>
        <begin position="12"/>
        <end position="185"/>
    </location>
</feature>
<dbReference type="Gene3D" id="3.40.109.10">
    <property type="entry name" value="NADH Oxidase"/>
    <property type="match status" value="1"/>
</dbReference>
<reference evidence="2" key="1">
    <citation type="submission" date="2018-05" db="EMBL/GenBank/DDBJ databases">
        <authorList>
            <person name="Lanie J.A."/>
            <person name="Ng W.-L."/>
            <person name="Kazmierczak K.M."/>
            <person name="Andrzejewski T.M."/>
            <person name="Davidsen T.M."/>
            <person name="Wayne K.J."/>
            <person name="Tettelin H."/>
            <person name="Glass J.I."/>
            <person name="Rusch D."/>
            <person name="Podicherti R."/>
            <person name="Tsui H.-C.T."/>
            <person name="Winkler M.E."/>
        </authorList>
    </citation>
    <scope>NUCLEOTIDE SEQUENCE</scope>
</reference>
<name>A0A381UUN3_9ZZZZ</name>
<dbReference type="GO" id="GO:0016491">
    <property type="term" value="F:oxidoreductase activity"/>
    <property type="evidence" value="ECO:0007669"/>
    <property type="project" value="InterPro"/>
</dbReference>
<accession>A0A381UUN3</accession>
<organism evidence="2">
    <name type="scientific">marine metagenome</name>
    <dbReference type="NCBI Taxonomy" id="408172"/>
    <lineage>
        <taxon>unclassified sequences</taxon>
        <taxon>metagenomes</taxon>
        <taxon>ecological metagenomes</taxon>
    </lineage>
</organism>
<sequence>MELGEAICSAVTTRYFSDEPVTDEQLKTAFNYARFAPQGGNRQPVRFVVVRDQDKRNQLAEWYRVPWKAYLADAETGDIDIGSDKAAKLLRNADHFADHLEQVPVMVVACAHLESTHPTDTELGRLSVVGGASIYPAVQNFVLGCREAQLGAALTTLLCLFEPQVKELLDMPDDAATVAHIAVGHRTQAFPTKLDRMGLDEIVFSESWGAATYA</sequence>
<dbReference type="AlphaFoldDB" id="A0A381UUN3"/>
<dbReference type="InterPro" id="IPR029479">
    <property type="entry name" value="Nitroreductase"/>
</dbReference>
<dbReference type="PANTHER" id="PTHR23026">
    <property type="entry name" value="NADPH NITROREDUCTASE"/>
    <property type="match status" value="1"/>
</dbReference>
<dbReference type="PANTHER" id="PTHR23026:SF123">
    <property type="entry name" value="NAD(P)H NITROREDUCTASE RV3131-RELATED"/>
    <property type="match status" value="1"/>
</dbReference>
<dbReference type="SUPFAM" id="SSF55469">
    <property type="entry name" value="FMN-dependent nitroreductase-like"/>
    <property type="match status" value="1"/>
</dbReference>
<evidence type="ECO:0000259" key="1">
    <source>
        <dbReference type="Pfam" id="PF00881"/>
    </source>
</evidence>
<dbReference type="InterPro" id="IPR050627">
    <property type="entry name" value="Nitroreductase/BluB"/>
</dbReference>
<evidence type="ECO:0000313" key="2">
    <source>
        <dbReference type="EMBL" id="SVA31441.1"/>
    </source>
</evidence>
<dbReference type="EMBL" id="UINC01007106">
    <property type="protein sequence ID" value="SVA31441.1"/>
    <property type="molecule type" value="Genomic_DNA"/>
</dbReference>